<feature type="compositionally biased region" description="Polar residues" evidence="3">
    <location>
        <begin position="369"/>
        <end position="378"/>
    </location>
</feature>
<sequence>MEMNEQGAMLPRLQQSENIFETQRRFFIMINRHLLPAASADLSAVDDATLVDLPGLTTIEQKRRLQDPDAVQDSKAPPTQEASETKPPQAAEGVALPQPAAAEDTVSSSKAASKSADAAGTPETPQELASSKEKATESTAKKTPAKQKEASKTKPAKAADSVALPQPAAAEDKASSSKAASKNADAARTPETLQELASSKEKATESTAKKAPAKQKEVSKTKPAKAADSVALPQPAAAEDKASSSKAASKNADAARTPETLQELASSKEKATESTAKKAPAKQKEVSKTKPAKAADSVDKASSSKTAPAAEAPKPAKNADASGAPQEPASSPEKTVATPPKATSAKSTKKEELAASNEKRRDVEVESTGAESAEQTQGDPVYTRSFEADVRNILAGKVNLETEQEEAPSPAKPSKKKQTAAKKVQETEEHLESLLERKVKLIAVALVGDLHRNGRIETVMVCEAAQGRSSVVVSKDLLKGSRVRQALKQLLEAKEVVKVMHDCRMAADALGSLLDIQLCSVFDTAIAWQMLQETDPSSSTESTIFPVLQKFAPLAAREVKAVQDRKKKAKKAVQLNKEQAIFSLLGLKDEQPSLDKDQLEAIRFLELKGLLTASLAMGHMLEGQSRTFNQLCQKGLSEFRAWPGQHVMTLPRGRRVPFSFEKHRLVCHLNGSEKELKQMIQQVQEEKVREATEAAAEIEPLLRILPEPILEVVQRHIKEVDSNPMEIVISVGRPLEFRWKEMGERQMRSDFLGEPATKENVELVVQRIGKKNFTIQDRAGIDGTLHRISAARNQSGEVVTLIMRVGRASSILAGLLEDILLDSKSILMLGPPGVGKTTLLRACAATMSKTRPTVIVDPAGEIAGCGDQPHKAVGRALKDMAYSRSMRTRSEARREAMTRVLENMTPKVLVVDEIGTKGEAQAARTIGERGVQLVATAHGHNLSDLLSNTDLRDLAGGIATSTVGDANERYKASGRKTVSERSCRPVFSALIEIRSPLSVAIHTDLARSVDVALMGRSLTVQVRSRDEEGQMWVEWQRM</sequence>
<evidence type="ECO:0000256" key="2">
    <source>
        <dbReference type="ARBA" id="ARBA00022840"/>
    </source>
</evidence>
<feature type="domain" description="AAA+ ATPase" evidence="4">
    <location>
        <begin position="822"/>
        <end position="983"/>
    </location>
</feature>
<dbReference type="InterPro" id="IPR002562">
    <property type="entry name" value="3'-5'_exonuclease_dom"/>
</dbReference>
<feature type="compositionally biased region" description="Basic and acidic residues" evidence="3">
    <location>
        <begin position="348"/>
        <end position="364"/>
    </location>
</feature>
<dbReference type="InterPro" id="IPR012337">
    <property type="entry name" value="RNaseH-like_sf"/>
</dbReference>
<feature type="region of interest" description="Disordered" evidence="3">
    <location>
        <begin position="61"/>
        <end position="384"/>
    </location>
</feature>
<accession>A0A812SDI3</accession>
<dbReference type="Gene3D" id="3.40.50.300">
    <property type="entry name" value="P-loop containing nucleotide triphosphate hydrolases"/>
    <property type="match status" value="1"/>
</dbReference>
<dbReference type="Pfam" id="PF01612">
    <property type="entry name" value="DNA_pol_A_exo1"/>
    <property type="match status" value="1"/>
</dbReference>
<feature type="compositionally biased region" description="Low complexity" evidence="3">
    <location>
        <begin position="244"/>
        <end position="255"/>
    </location>
</feature>
<keyword evidence="1" id="KW-0547">Nucleotide-binding</keyword>
<dbReference type="InterPro" id="IPR036397">
    <property type="entry name" value="RNaseH_sf"/>
</dbReference>
<name>A0A812SDI3_9DINO</name>
<feature type="compositionally biased region" description="Low complexity" evidence="3">
    <location>
        <begin position="292"/>
        <end position="321"/>
    </location>
</feature>
<keyword evidence="2" id="KW-0067">ATP-binding</keyword>
<feature type="compositionally biased region" description="Basic and acidic residues" evidence="3">
    <location>
        <begin position="198"/>
        <end position="220"/>
    </location>
</feature>
<dbReference type="SUPFAM" id="SSF53098">
    <property type="entry name" value="Ribonuclease H-like"/>
    <property type="match status" value="1"/>
</dbReference>
<evidence type="ECO:0000313" key="6">
    <source>
        <dbReference type="Proteomes" id="UP000604046"/>
    </source>
</evidence>
<evidence type="ECO:0000256" key="1">
    <source>
        <dbReference type="ARBA" id="ARBA00022741"/>
    </source>
</evidence>
<comment type="caution">
    <text evidence="5">The sequence shown here is derived from an EMBL/GenBank/DDBJ whole genome shotgun (WGS) entry which is preliminary data.</text>
</comment>
<dbReference type="SUPFAM" id="SSF52540">
    <property type="entry name" value="P-loop containing nucleoside triphosphate hydrolases"/>
    <property type="match status" value="1"/>
</dbReference>
<dbReference type="GO" id="GO:0008408">
    <property type="term" value="F:3'-5' exonuclease activity"/>
    <property type="evidence" value="ECO:0007669"/>
    <property type="project" value="InterPro"/>
</dbReference>
<gene>
    <name evidence="5" type="primary">ycf45</name>
    <name evidence="5" type="ORF">SNAT2548_LOCUS26692</name>
</gene>
<keyword evidence="6" id="KW-1185">Reference proteome</keyword>
<dbReference type="PANTHER" id="PTHR20953">
    <property type="entry name" value="KINASE-RELATED"/>
    <property type="match status" value="1"/>
</dbReference>
<dbReference type="CDD" id="cd00009">
    <property type="entry name" value="AAA"/>
    <property type="match status" value="1"/>
</dbReference>
<dbReference type="OrthoDB" id="26838at2759"/>
<dbReference type="PANTHER" id="PTHR20953:SF3">
    <property type="entry name" value="P-LOOP CONTAINING NUCLEOSIDE TRIPHOSPHATE HYDROLASES SUPERFAMILY PROTEIN"/>
    <property type="match status" value="1"/>
</dbReference>
<evidence type="ECO:0000256" key="3">
    <source>
        <dbReference type="SAM" id="MobiDB-lite"/>
    </source>
</evidence>
<reference evidence="5" key="1">
    <citation type="submission" date="2021-02" db="EMBL/GenBank/DDBJ databases">
        <authorList>
            <person name="Dougan E. K."/>
            <person name="Rhodes N."/>
            <person name="Thang M."/>
            <person name="Chan C."/>
        </authorList>
    </citation>
    <scope>NUCLEOTIDE SEQUENCE</scope>
</reference>
<feature type="compositionally biased region" description="Low complexity" evidence="3">
    <location>
        <begin position="176"/>
        <end position="187"/>
    </location>
</feature>
<dbReference type="Gene3D" id="3.30.420.10">
    <property type="entry name" value="Ribonuclease H-like superfamily/Ribonuclease H"/>
    <property type="match status" value="1"/>
</dbReference>
<dbReference type="EMBL" id="CAJNDS010002438">
    <property type="protein sequence ID" value="CAE7475102.1"/>
    <property type="molecule type" value="Genomic_DNA"/>
</dbReference>
<feature type="compositionally biased region" description="Basic and acidic residues" evidence="3">
    <location>
        <begin position="266"/>
        <end position="288"/>
    </location>
</feature>
<dbReference type="InterPro" id="IPR045735">
    <property type="entry name" value="Spore_III_AA_AAA+_ATPase"/>
</dbReference>
<dbReference type="InterPro" id="IPR027417">
    <property type="entry name" value="P-loop_NTPase"/>
</dbReference>
<dbReference type="Proteomes" id="UP000604046">
    <property type="component" value="Unassembled WGS sequence"/>
</dbReference>
<feature type="compositionally biased region" description="Basic and acidic residues" evidence="3">
    <location>
        <begin position="130"/>
        <end position="152"/>
    </location>
</feature>
<organism evidence="5 6">
    <name type="scientific">Symbiodinium natans</name>
    <dbReference type="NCBI Taxonomy" id="878477"/>
    <lineage>
        <taxon>Eukaryota</taxon>
        <taxon>Sar</taxon>
        <taxon>Alveolata</taxon>
        <taxon>Dinophyceae</taxon>
        <taxon>Suessiales</taxon>
        <taxon>Symbiodiniaceae</taxon>
        <taxon>Symbiodinium</taxon>
    </lineage>
</organism>
<evidence type="ECO:0000259" key="4">
    <source>
        <dbReference type="SMART" id="SM00382"/>
    </source>
</evidence>
<dbReference type="GO" id="GO:0003676">
    <property type="term" value="F:nucleic acid binding"/>
    <property type="evidence" value="ECO:0007669"/>
    <property type="project" value="InterPro"/>
</dbReference>
<dbReference type="GO" id="GO:0005524">
    <property type="term" value="F:ATP binding"/>
    <property type="evidence" value="ECO:0007669"/>
    <property type="project" value="UniProtKB-KW"/>
</dbReference>
<protein>
    <submittedName>
        <fullName evidence="5">Ycf45 protein</fullName>
    </submittedName>
</protein>
<feature type="region of interest" description="Disordered" evidence="3">
    <location>
        <begin position="400"/>
        <end position="425"/>
    </location>
</feature>
<dbReference type="SMART" id="SM00382">
    <property type="entry name" value="AAA"/>
    <property type="match status" value="1"/>
</dbReference>
<dbReference type="GO" id="GO:0006139">
    <property type="term" value="P:nucleobase-containing compound metabolic process"/>
    <property type="evidence" value="ECO:0007669"/>
    <property type="project" value="InterPro"/>
</dbReference>
<proteinExistence type="predicted"/>
<dbReference type="AlphaFoldDB" id="A0A812SDI3"/>
<feature type="compositionally biased region" description="Low complexity" evidence="3">
    <location>
        <begin position="107"/>
        <end position="119"/>
    </location>
</feature>
<dbReference type="Pfam" id="PF19568">
    <property type="entry name" value="Spore_III_AA"/>
    <property type="match status" value="1"/>
</dbReference>
<evidence type="ECO:0000313" key="5">
    <source>
        <dbReference type="EMBL" id="CAE7475102.1"/>
    </source>
</evidence>
<dbReference type="InterPro" id="IPR003593">
    <property type="entry name" value="AAA+_ATPase"/>
</dbReference>